<sequence>MKLNKVPQSPELGLLKKRYEAFAQYWKVRLAMQQELHCLVF</sequence>
<keyword evidence="2" id="KW-1185">Reference proteome</keyword>
<gene>
    <name evidence="1" type="ORF">CPter291_1157</name>
</gene>
<evidence type="ECO:0000313" key="1">
    <source>
        <dbReference type="EMBL" id="AMP13433.1"/>
    </source>
</evidence>
<reference evidence="1 2" key="1">
    <citation type="submission" date="2015-11" db="EMBL/GenBank/DDBJ databases">
        <title>Exploring the genomic traits of fungus-feeding bacterial genus Collimonas.</title>
        <authorList>
            <person name="Song C."/>
            <person name="Schmidt R."/>
            <person name="de Jager V."/>
            <person name="Krzyzanowska D."/>
            <person name="Jongedijk E."/>
            <person name="Cankar K."/>
            <person name="Beekwilder J."/>
            <person name="van Veen A."/>
            <person name="de Boer W."/>
            <person name="van Veen J.A."/>
            <person name="Garbeva P."/>
        </authorList>
    </citation>
    <scope>NUCLEOTIDE SEQUENCE [LARGE SCALE GENOMIC DNA]</scope>
    <source>
        <strain evidence="1 2">Ter291</strain>
    </source>
</reference>
<dbReference type="EMBL" id="CP013236">
    <property type="protein sequence ID" value="AMP13433.1"/>
    <property type="molecule type" value="Genomic_DNA"/>
</dbReference>
<protein>
    <submittedName>
        <fullName evidence="1">Uncharacterized protein</fullName>
    </submittedName>
</protein>
<dbReference type="Proteomes" id="UP000074914">
    <property type="component" value="Chromosome"/>
</dbReference>
<organism evidence="1 2">
    <name type="scientific">Collimonas pratensis</name>
    <dbReference type="NCBI Taxonomy" id="279113"/>
    <lineage>
        <taxon>Bacteria</taxon>
        <taxon>Pseudomonadati</taxon>
        <taxon>Pseudomonadota</taxon>
        <taxon>Betaproteobacteria</taxon>
        <taxon>Burkholderiales</taxon>
        <taxon>Oxalobacteraceae</taxon>
        <taxon>Collimonas</taxon>
    </lineage>
</organism>
<evidence type="ECO:0000313" key="2">
    <source>
        <dbReference type="Proteomes" id="UP000074914"/>
    </source>
</evidence>
<proteinExistence type="predicted"/>
<name>A0ABN4M8H8_9BURK</name>
<accession>A0ABN4M8H8</accession>